<dbReference type="Pfam" id="PF12728">
    <property type="entry name" value="HTH_17"/>
    <property type="match status" value="1"/>
</dbReference>
<proteinExistence type="predicted"/>
<evidence type="ECO:0000313" key="2">
    <source>
        <dbReference type="EMBL" id="VGO13466.1"/>
    </source>
</evidence>
<keyword evidence="3" id="KW-1185">Reference proteome</keyword>
<dbReference type="EMBL" id="CAAHFG010000001">
    <property type="protein sequence ID" value="VGO13466.1"/>
    <property type="molecule type" value="Genomic_DNA"/>
</dbReference>
<feature type="domain" description="Helix-turn-helix" evidence="1">
    <location>
        <begin position="44"/>
        <end position="91"/>
    </location>
</feature>
<evidence type="ECO:0000313" key="3">
    <source>
        <dbReference type="Proteomes" id="UP000366872"/>
    </source>
</evidence>
<accession>A0A6C2U255</accession>
<reference evidence="2 3" key="1">
    <citation type="submission" date="2019-04" db="EMBL/GenBank/DDBJ databases">
        <authorList>
            <person name="Van Vliet M D."/>
        </authorList>
    </citation>
    <scope>NUCLEOTIDE SEQUENCE [LARGE SCALE GENOMIC DNA]</scope>
    <source>
        <strain evidence="2 3">F1</strain>
    </source>
</reference>
<evidence type="ECO:0000259" key="1">
    <source>
        <dbReference type="Pfam" id="PF12728"/>
    </source>
</evidence>
<organism evidence="2 3">
    <name type="scientific">Pontiella desulfatans</name>
    <dbReference type="NCBI Taxonomy" id="2750659"/>
    <lineage>
        <taxon>Bacteria</taxon>
        <taxon>Pseudomonadati</taxon>
        <taxon>Kiritimatiellota</taxon>
        <taxon>Kiritimatiellia</taxon>
        <taxon>Kiritimatiellales</taxon>
        <taxon>Pontiellaceae</taxon>
        <taxon>Pontiella</taxon>
    </lineage>
</organism>
<dbReference type="SUPFAM" id="SSF46955">
    <property type="entry name" value="Putative DNA-binding domain"/>
    <property type="match status" value="1"/>
</dbReference>
<dbReference type="InterPro" id="IPR041657">
    <property type="entry name" value="HTH_17"/>
</dbReference>
<gene>
    <name evidence="2" type="ORF">PDESU_02023</name>
</gene>
<sequence>MKPATIELIKNVLSTDDTVLPTDAQKVLKQLAAVNGEQKPRPGTIKEAARILDVHPVTVRRYAKAGLLSTIRLSARKVRYNLNEVEHLAQAGID</sequence>
<dbReference type="RefSeq" id="WP_136079036.1">
    <property type="nucleotide sequence ID" value="NZ_CAAHFG010000001.1"/>
</dbReference>
<dbReference type="Gene3D" id="1.10.1660.10">
    <property type="match status" value="1"/>
</dbReference>
<dbReference type="AlphaFoldDB" id="A0A6C2U255"/>
<protein>
    <recommendedName>
        <fullName evidence="1">Helix-turn-helix domain-containing protein</fullName>
    </recommendedName>
</protein>
<dbReference type="InterPro" id="IPR009061">
    <property type="entry name" value="DNA-bd_dom_put_sf"/>
</dbReference>
<name>A0A6C2U255_PONDE</name>
<dbReference type="Proteomes" id="UP000366872">
    <property type="component" value="Unassembled WGS sequence"/>
</dbReference>